<dbReference type="RefSeq" id="WP_089915891.1">
    <property type="nucleotide sequence ID" value="NZ_FOBB01000005.1"/>
</dbReference>
<dbReference type="Pfam" id="PF00144">
    <property type="entry name" value="Beta-lactamase"/>
    <property type="match status" value="1"/>
</dbReference>
<protein>
    <submittedName>
        <fullName evidence="2">CubicO group peptidase, beta-lactamase class C family</fullName>
    </submittedName>
</protein>
<gene>
    <name evidence="2" type="ORF">SAMN04488505_10522</name>
</gene>
<dbReference type="SUPFAM" id="SSF56601">
    <property type="entry name" value="beta-lactamase/transpeptidase-like"/>
    <property type="match status" value="1"/>
</dbReference>
<dbReference type="PANTHER" id="PTHR46825">
    <property type="entry name" value="D-ALANYL-D-ALANINE-CARBOXYPEPTIDASE/ENDOPEPTIDASE AMPH"/>
    <property type="match status" value="1"/>
</dbReference>
<dbReference type="PANTHER" id="PTHR46825:SF9">
    <property type="entry name" value="BETA-LACTAMASE-RELATED DOMAIN-CONTAINING PROTEIN"/>
    <property type="match status" value="1"/>
</dbReference>
<dbReference type="InterPro" id="IPR001466">
    <property type="entry name" value="Beta-lactam-related"/>
</dbReference>
<proteinExistence type="predicted"/>
<dbReference type="Gene3D" id="3.40.710.10">
    <property type="entry name" value="DD-peptidase/beta-lactamase superfamily"/>
    <property type="match status" value="1"/>
</dbReference>
<organism evidence="2 3">
    <name type="scientific">Chitinophaga rupis</name>
    <dbReference type="NCBI Taxonomy" id="573321"/>
    <lineage>
        <taxon>Bacteria</taxon>
        <taxon>Pseudomonadati</taxon>
        <taxon>Bacteroidota</taxon>
        <taxon>Chitinophagia</taxon>
        <taxon>Chitinophagales</taxon>
        <taxon>Chitinophagaceae</taxon>
        <taxon>Chitinophaga</taxon>
    </lineage>
</organism>
<keyword evidence="3" id="KW-1185">Reference proteome</keyword>
<reference evidence="2 3" key="1">
    <citation type="submission" date="2016-10" db="EMBL/GenBank/DDBJ databases">
        <authorList>
            <person name="de Groot N.N."/>
        </authorList>
    </citation>
    <scope>NUCLEOTIDE SEQUENCE [LARGE SCALE GENOMIC DNA]</scope>
    <source>
        <strain evidence="2 3">DSM 21039</strain>
    </source>
</reference>
<dbReference type="STRING" id="573321.SAMN04488505_10522"/>
<dbReference type="OrthoDB" id="9793489at2"/>
<sequence>MEALNLSSTNGMRQRIRSIFLLVIAFTISNSLSAQTLPDSIITKINALFDQWNNPNSPGCAVGIVRNDSLIFSKGYGMANLEYSIPNSGETIFHMASVSKQFTAFAIVLLARQGKLQLDDDIRKYLPWFPDLKEKITIRHLLNHTSGIRDQWQLVAIQGTRLDDVITQEHIIKILSKQQALNFKPGEEYSYSNSNFTLLAEIVKAVSGQSFRQFTDSAIFKPLGMMHTHFHDDYTEIVNNRADSYNRKDSAHYAKSILSYSNAGATSLFTNVKDMSKWISNFYDHKVGDQKDIDVLTTKTRLSNGKELSYAAGIVSDTYNGWRQFSHGGGDAGFRTFIAAFPDLKMGVIVFGNVNDFNPTGKAHQIAGLFAGDTTKKVPDIKEEKKDESAAALSNNDTMFLHKYLGNYVSDAGITLALEIKDSKLYYRSDGGPSLMKKDSTNKYSMFYAPEIRFSFDMHAKDTTISVTTPDQKFVLKKYVPILPEDKALQAYTGRYYSPELDCSYEIVLKDHRLYLTNNKYNDMPLTLAGPDHLLTEFWWMDHLTVKRNKLNQITGFEISSGRVMQVAFNKMGK</sequence>
<evidence type="ECO:0000313" key="3">
    <source>
        <dbReference type="Proteomes" id="UP000198984"/>
    </source>
</evidence>
<dbReference type="Proteomes" id="UP000198984">
    <property type="component" value="Unassembled WGS sequence"/>
</dbReference>
<dbReference type="AlphaFoldDB" id="A0A1H7ZAT9"/>
<name>A0A1H7ZAT9_9BACT</name>
<dbReference type="InterPro" id="IPR012338">
    <property type="entry name" value="Beta-lactam/transpept-like"/>
</dbReference>
<evidence type="ECO:0000313" key="2">
    <source>
        <dbReference type="EMBL" id="SEM55385.1"/>
    </source>
</evidence>
<accession>A0A1H7ZAT9</accession>
<dbReference type="EMBL" id="FOBB01000005">
    <property type="protein sequence ID" value="SEM55385.1"/>
    <property type="molecule type" value="Genomic_DNA"/>
</dbReference>
<feature type="domain" description="Beta-lactamase-related" evidence="1">
    <location>
        <begin position="55"/>
        <end position="364"/>
    </location>
</feature>
<evidence type="ECO:0000259" key="1">
    <source>
        <dbReference type="Pfam" id="PF00144"/>
    </source>
</evidence>
<dbReference type="InterPro" id="IPR050491">
    <property type="entry name" value="AmpC-like"/>
</dbReference>